<accession>A0ABM9AA24</accession>
<feature type="domain" description="AMP-dependent synthetase/ligase" evidence="1">
    <location>
        <begin position="14"/>
        <end position="349"/>
    </location>
</feature>
<dbReference type="Gene3D" id="3.40.50.12780">
    <property type="entry name" value="N-terminal domain of ligase-like"/>
    <property type="match status" value="1"/>
</dbReference>
<dbReference type="Gene3D" id="3.30.300.30">
    <property type="match status" value="1"/>
</dbReference>
<keyword evidence="4" id="KW-1185">Reference proteome</keyword>
<dbReference type="Proteomes" id="UP000838100">
    <property type="component" value="Unassembled WGS sequence"/>
</dbReference>
<dbReference type="PANTHER" id="PTHR24096">
    <property type="entry name" value="LONG-CHAIN-FATTY-ACID--COA LIGASE"/>
    <property type="match status" value="1"/>
</dbReference>
<dbReference type="SUPFAM" id="SSF56801">
    <property type="entry name" value="Acetyl-CoA synthetase-like"/>
    <property type="match status" value="1"/>
</dbReference>
<name>A0ABM9AA24_9GAMM</name>
<dbReference type="Pfam" id="PF13193">
    <property type="entry name" value="AMP-binding_C"/>
    <property type="match status" value="1"/>
</dbReference>
<sequence>MMLLQSLADNTAEFAVNDGDQSIDFPALVQRANRVYSYLKAQGIGSEHHVAMMLDNRIENIEIMLAVLMSGAWLTPINWHLTRPEIDYIIDDSGAELLFYQDCFCDQIDLDKLAQLVNLDSDYSTIITQPVTHSASADDPAGGMMIYTSGTTGYPKGVKRAKAATLGQLFAAFRSGGSNVGLDGNGVHLVTGPMYHAAPALYALYDLLNGTSLYLMQRFDVLSALALIERYKVTHSHWVPTMFVRLLKLPKAQRQGFDTSSLTLVLHGAAPITPSIKQQMLDEWGDVLVEYWGGTEGGVTTIINSQQWRDHPGSVGKALPQFEVFAIDHDDQRLPPGQPGLLYAKHQSLGRVFEYHNAKQKTDQAHLVDGAFTLGDMGYVDEQGYVYLSDRRSNLIISGGVNIYPAEIEGVLIEHPDISDIGVFGVDDEEWGQSVVAVIEPSATADIDDLADDLPLFCQSRLAKYKIPKVFHIIEKLPRTPAGKLYIRRIKDQFGG</sequence>
<dbReference type="EC" id="6.2.1.26" evidence="3"/>
<dbReference type="Pfam" id="PF00501">
    <property type="entry name" value="AMP-binding"/>
    <property type="match status" value="1"/>
</dbReference>
<dbReference type="EMBL" id="CAKLPX010000001">
    <property type="protein sequence ID" value="CAH0989968.1"/>
    <property type="molecule type" value="Genomic_DNA"/>
</dbReference>
<dbReference type="InterPro" id="IPR042099">
    <property type="entry name" value="ANL_N_sf"/>
</dbReference>
<evidence type="ECO:0000313" key="4">
    <source>
        <dbReference type="Proteomes" id="UP000838100"/>
    </source>
</evidence>
<dbReference type="InterPro" id="IPR020845">
    <property type="entry name" value="AMP-binding_CS"/>
</dbReference>
<reference evidence="3" key="1">
    <citation type="submission" date="2021-12" db="EMBL/GenBank/DDBJ databases">
        <authorList>
            <person name="Rodrigo-Torres L."/>
            <person name="Arahal R. D."/>
            <person name="Lucena T."/>
        </authorList>
    </citation>
    <scope>NUCLEOTIDE SEQUENCE</scope>
    <source>
        <strain evidence="3">CECT 8267</strain>
    </source>
</reference>
<dbReference type="RefSeq" id="WP_237442671.1">
    <property type="nucleotide sequence ID" value="NZ_CAKLPX010000001.1"/>
</dbReference>
<feature type="domain" description="AMP-binding enzyme C-terminal" evidence="2">
    <location>
        <begin position="407"/>
        <end position="484"/>
    </location>
</feature>
<proteinExistence type="predicted"/>
<evidence type="ECO:0000259" key="1">
    <source>
        <dbReference type="Pfam" id="PF00501"/>
    </source>
</evidence>
<gene>
    <name evidence="3" type="primary">menE_1</name>
    <name evidence="3" type="ORF">SIN8267_00045</name>
</gene>
<dbReference type="PANTHER" id="PTHR24096:SF323">
    <property type="entry name" value="BLR3536 PROTEIN"/>
    <property type="match status" value="1"/>
</dbReference>
<protein>
    <submittedName>
        <fullName evidence="3">2-succinylbenzoate--CoA ligase</fullName>
        <ecNumber evidence="3">6.2.1.26</ecNumber>
    </submittedName>
</protein>
<comment type="caution">
    <text evidence="3">The sequence shown here is derived from an EMBL/GenBank/DDBJ whole genome shotgun (WGS) entry which is preliminary data.</text>
</comment>
<dbReference type="InterPro" id="IPR025110">
    <property type="entry name" value="AMP-bd_C"/>
</dbReference>
<dbReference type="PROSITE" id="PS00455">
    <property type="entry name" value="AMP_BINDING"/>
    <property type="match status" value="1"/>
</dbReference>
<keyword evidence="3" id="KW-0436">Ligase</keyword>
<evidence type="ECO:0000259" key="2">
    <source>
        <dbReference type="Pfam" id="PF13193"/>
    </source>
</evidence>
<organism evidence="3 4">
    <name type="scientific">Sinobacterium norvegicum</name>
    <dbReference type="NCBI Taxonomy" id="1641715"/>
    <lineage>
        <taxon>Bacteria</taxon>
        <taxon>Pseudomonadati</taxon>
        <taxon>Pseudomonadota</taxon>
        <taxon>Gammaproteobacteria</taxon>
        <taxon>Cellvibrionales</taxon>
        <taxon>Spongiibacteraceae</taxon>
        <taxon>Sinobacterium</taxon>
    </lineage>
</organism>
<dbReference type="InterPro" id="IPR045851">
    <property type="entry name" value="AMP-bd_C_sf"/>
</dbReference>
<evidence type="ECO:0000313" key="3">
    <source>
        <dbReference type="EMBL" id="CAH0989968.1"/>
    </source>
</evidence>
<dbReference type="InterPro" id="IPR000873">
    <property type="entry name" value="AMP-dep_synth/lig_dom"/>
</dbReference>
<dbReference type="GO" id="GO:0008756">
    <property type="term" value="F:o-succinylbenzoate-CoA ligase activity"/>
    <property type="evidence" value="ECO:0007669"/>
    <property type="project" value="UniProtKB-EC"/>
</dbReference>